<feature type="compositionally biased region" description="Basic and acidic residues" evidence="1">
    <location>
        <begin position="264"/>
        <end position="292"/>
    </location>
</feature>
<dbReference type="EMBL" id="JAAITS010000026">
    <property type="protein sequence ID" value="NSG85807.1"/>
    <property type="molecule type" value="Genomic_DNA"/>
</dbReference>
<comment type="caution">
    <text evidence="3">The sequence shown here is derived from an EMBL/GenBank/DDBJ whole genome shotgun (WGS) entry which is preliminary data.</text>
</comment>
<sequence length="681" mass="77841">MAGEKLEQLLLYQNASDGIAGWNDGKRIGINVDNTITGSFLELEQKSDSLVGILGHECGHARFTDSRLRRVYIQKMQAGTWYPDAPEPENEDEESALTEMNTYLTKKDPAVLSLLTECASYISNLLNDVYIEEKMCSLFPGSIKKGILVNRRRNVEWIPPLKELLEGNPDPVSVFLKVLVQYALRGYVNSWNMESCEMLDTLNEVKQLVDLSVEADSDLIRYQATNRILLKMWKYFRKLLEELKQECQEPEENGEQLQETQEQSPEKETPQEEQPGKDFSDEPPEKDNEKWKANAQENGCGEELTEEQQKKMESAMDKYLKELTENLPAFIQESEAEEKALPDVENARIIQVSKRSEDQKESTDEKSELIFQKILFQLVEGTVDQKIGLEVRNRLQKEVDGMKFDAAHDRVKKEILYKNVFTEAEKKFLPLYEAAVKRTEKRLRVRFLPILENQKERTEHRMFFGKRLDMRTIADPGGAVYKRTFQGKKTDAAVCVLVDNSDSMMGQRMEAAKAAALTLYDFCRKAGIPVLVYGHHTDGYSHNNPSEETVYFHSCAEFAEDRNDRLRITTMETCGSNRDGAALLFVANKLLNRPEKHKMLFLISDGLPNATCYSGSYAMADLRKIKEKLVKKGIVFQAAAIGWDKKAIQEIYGNAYLDISDLGELPVRLTKQLAKLLRRAN</sequence>
<evidence type="ECO:0000313" key="4">
    <source>
        <dbReference type="Proteomes" id="UP001644719"/>
    </source>
</evidence>
<organism evidence="3 4">
    <name type="scientific">Blautia faecis</name>
    <dbReference type="NCBI Taxonomy" id="871665"/>
    <lineage>
        <taxon>Bacteria</taxon>
        <taxon>Bacillati</taxon>
        <taxon>Bacillota</taxon>
        <taxon>Clostridia</taxon>
        <taxon>Lachnospirales</taxon>
        <taxon>Lachnospiraceae</taxon>
        <taxon>Blautia</taxon>
    </lineage>
</organism>
<keyword evidence="4" id="KW-1185">Reference proteome</keyword>
<accession>A0ABX2H7J8</accession>
<dbReference type="PROSITE" id="PS50234">
    <property type="entry name" value="VWFA"/>
    <property type="match status" value="1"/>
</dbReference>
<gene>
    <name evidence="3" type="ORF">G5B17_10235</name>
</gene>
<dbReference type="InterPro" id="IPR002035">
    <property type="entry name" value="VWF_A"/>
</dbReference>
<dbReference type="InterPro" id="IPR036465">
    <property type="entry name" value="vWFA_dom_sf"/>
</dbReference>
<dbReference type="Gene3D" id="3.40.50.410">
    <property type="entry name" value="von Willebrand factor, type A domain"/>
    <property type="match status" value="1"/>
</dbReference>
<dbReference type="PANTHER" id="PTHR41248:SF1">
    <property type="entry name" value="NORD PROTEIN"/>
    <property type="match status" value="1"/>
</dbReference>
<evidence type="ECO:0000313" key="3">
    <source>
        <dbReference type="EMBL" id="NSG85807.1"/>
    </source>
</evidence>
<feature type="domain" description="VWFA" evidence="2">
    <location>
        <begin position="493"/>
        <end position="651"/>
    </location>
</feature>
<dbReference type="SMART" id="SM00327">
    <property type="entry name" value="VWA"/>
    <property type="match status" value="1"/>
</dbReference>
<evidence type="ECO:0000256" key="1">
    <source>
        <dbReference type="SAM" id="MobiDB-lite"/>
    </source>
</evidence>
<dbReference type="PANTHER" id="PTHR41248">
    <property type="entry name" value="NORD PROTEIN"/>
    <property type="match status" value="1"/>
</dbReference>
<evidence type="ECO:0000259" key="2">
    <source>
        <dbReference type="PROSITE" id="PS50234"/>
    </source>
</evidence>
<name>A0ABX2H7J8_9FIRM</name>
<reference evidence="3 4" key="1">
    <citation type="journal article" date="2020" name="Cell Host Microbe">
        <title>Functional and Genomic Variation between Human-Derived Isolates of Lachnospiraceae Reveals Inter- and Intra-Species Diversity.</title>
        <authorList>
            <person name="Sorbara M.T."/>
            <person name="Littmann E.R."/>
            <person name="Fontana E."/>
            <person name="Moody T.U."/>
            <person name="Kohout C.E."/>
            <person name="Gjonbalaj M."/>
            <person name="Eaton V."/>
            <person name="Seok R."/>
            <person name="Leiner I.M."/>
            <person name="Pamer E.G."/>
        </authorList>
    </citation>
    <scope>NUCLEOTIDE SEQUENCE [LARGE SCALE GENOMIC DNA]</scope>
    <source>
        <strain evidence="3 4">MSK.17.74</strain>
    </source>
</reference>
<dbReference type="RefSeq" id="WP_148462684.1">
    <property type="nucleotide sequence ID" value="NZ_JAAITS010000026.1"/>
</dbReference>
<dbReference type="Pfam" id="PF11775">
    <property type="entry name" value="CobT_C"/>
    <property type="match status" value="1"/>
</dbReference>
<dbReference type="Proteomes" id="UP001644719">
    <property type="component" value="Unassembled WGS sequence"/>
</dbReference>
<proteinExistence type="predicted"/>
<dbReference type="InterPro" id="IPR025861">
    <property type="entry name" value="CobT_VWA_dom"/>
</dbReference>
<protein>
    <submittedName>
        <fullName evidence="3">Nitric oxide reductase activation protein</fullName>
    </submittedName>
</protein>
<dbReference type="SUPFAM" id="SSF53300">
    <property type="entry name" value="vWA-like"/>
    <property type="match status" value="1"/>
</dbReference>
<feature type="region of interest" description="Disordered" evidence="1">
    <location>
        <begin position="247"/>
        <end position="313"/>
    </location>
</feature>
<dbReference type="InterPro" id="IPR051928">
    <property type="entry name" value="NorD/CobT"/>
</dbReference>